<name>A0A2N7NG80_9VIBR</name>
<reference evidence="4" key="1">
    <citation type="submission" date="2016-07" db="EMBL/GenBank/DDBJ databases">
        <title>Nontailed viruses are major unrecognized killers of bacteria in the ocean.</title>
        <authorList>
            <person name="Kauffman K."/>
            <person name="Hussain F."/>
            <person name="Yang J."/>
            <person name="Arevalo P."/>
            <person name="Brown J."/>
            <person name="Cutler M."/>
            <person name="Kelly L."/>
            <person name="Polz M.F."/>
        </authorList>
    </citation>
    <scope>NUCLEOTIDE SEQUENCE [LARGE SCALE GENOMIC DNA]</scope>
    <source>
        <strain evidence="4">10N.222.48.A2</strain>
    </source>
</reference>
<reference evidence="2" key="2">
    <citation type="submission" date="2016-07" db="EMBL/GenBank/DDBJ databases">
        <authorList>
            <person name="Wan K."/>
            <person name="Booth B."/>
            <person name="Spirohn K."/>
            <person name="Hao T."/>
            <person name="Hu Y."/>
            <person name="Calderwood M."/>
            <person name="Hill D."/>
            <person name="Mohr S."/>
            <person name="Vidal M."/>
            <person name="Celniker S."/>
            <person name="Perrimon N."/>
        </authorList>
    </citation>
    <scope>NUCLEOTIDE SEQUENCE</scope>
    <source>
        <strain evidence="2">10N.222.48.A2</strain>
    </source>
</reference>
<comment type="caution">
    <text evidence="2">The sequence shown here is derived from an EMBL/GenBank/DDBJ whole genome shotgun (WGS) entry which is preliminary data.</text>
</comment>
<dbReference type="AlphaFoldDB" id="A0A2N7NG80"/>
<dbReference type="Proteomes" id="UP000308018">
    <property type="component" value="Unassembled WGS sequence"/>
</dbReference>
<feature type="transmembrane region" description="Helical" evidence="1">
    <location>
        <begin position="167"/>
        <end position="192"/>
    </location>
</feature>
<dbReference type="EMBL" id="MDBP01000046">
    <property type="protein sequence ID" value="PMP13219.1"/>
    <property type="molecule type" value="Genomic_DNA"/>
</dbReference>
<protein>
    <submittedName>
        <fullName evidence="2">Uncharacterized protein</fullName>
    </submittedName>
</protein>
<evidence type="ECO:0000313" key="4">
    <source>
        <dbReference type="Proteomes" id="UP000235579"/>
    </source>
</evidence>
<accession>A0A2N7NG80</accession>
<evidence type="ECO:0000256" key="1">
    <source>
        <dbReference type="SAM" id="Phobius"/>
    </source>
</evidence>
<dbReference type="RefSeq" id="WP_102258035.1">
    <property type="nucleotide sequence ID" value="NZ_MDBP01000046.1"/>
</dbReference>
<keyword evidence="1" id="KW-1133">Transmembrane helix</keyword>
<evidence type="ECO:0000313" key="5">
    <source>
        <dbReference type="Proteomes" id="UP000308018"/>
    </source>
</evidence>
<reference evidence="3 5" key="4">
    <citation type="submission" date="2019-04" db="EMBL/GenBank/DDBJ databases">
        <title>A reverse ecology approach based on a biological definition of microbial populations.</title>
        <authorList>
            <person name="Arevalo P."/>
            <person name="Vaninsberghe D."/>
            <person name="Elsherbini J."/>
            <person name="Gore J."/>
            <person name="Polz M."/>
        </authorList>
    </citation>
    <scope>NUCLEOTIDE SEQUENCE [LARGE SCALE GENOMIC DNA]</scope>
    <source>
        <strain evidence="3 5">10N.222.45.A8</strain>
    </source>
</reference>
<feature type="transmembrane region" description="Helical" evidence="1">
    <location>
        <begin position="35"/>
        <end position="53"/>
    </location>
</feature>
<sequence length="196" mass="22178">MFFNRVNEEVEGVQALAQKSQLVISWAAVSAFRRIGISSLLLALMMGGWMYYIDNIITEASEASAQRSMKSTALAKKNGLLISIGFLELCMDNAAKTSDEQLYYCERALGNFKAELSPLELELNEDIINLNAYGAMKIQLDYEVRLIENEIKYDNSPSSQEKLAETLLSWVSFITILLSILSIYCLVVYTLYKNRR</sequence>
<evidence type="ECO:0000313" key="2">
    <source>
        <dbReference type="EMBL" id="PMP13219.1"/>
    </source>
</evidence>
<dbReference type="EMBL" id="SYVV01000103">
    <property type="protein sequence ID" value="TKG25461.1"/>
    <property type="molecule type" value="Genomic_DNA"/>
</dbReference>
<keyword evidence="1" id="KW-0812">Transmembrane</keyword>
<dbReference type="Proteomes" id="UP000235579">
    <property type="component" value="Unassembled WGS sequence"/>
</dbReference>
<evidence type="ECO:0000313" key="3">
    <source>
        <dbReference type="EMBL" id="TKG25461.1"/>
    </source>
</evidence>
<gene>
    <name evidence="2" type="ORF">BCS92_17615</name>
    <name evidence="3" type="ORF">FC057_25005</name>
</gene>
<proteinExistence type="predicted"/>
<organism evidence="2 4">
    <name type="scientific">Vibrio tasmaniensis</name>
    <dbReference type="NCBI Taxonomy" id="212663"/>
    <lineage>
        <taxon>Bacteria</taxon>
        <taxon>Pseudomonadati</taxon>
        <taxon>Pseudomonadota</taxon>
        <taxon>Gammaproteobacteria</taxon>
        <taxon>Vibrionales</taxon>
        <taxon>Vibrionaceae</taxon>
        <taxon>Vibrio</taxon>
    </lineage>
</organism>
<reference evidence="2" key="3">
    <citation type="journal article" date="2018" name="Nature">
        <title>A major lineage of non-tailed dsDNA viruses as unrecognized killers of marine bacteria.</title>
        <authorList>
            <person name="Kauffman K.M."/>
            <person name="Hussain F.A."/>
            <person name="Yang J."/>
            <person name="Arevalo P."/>
            <person name="Brown J.M."/>
            <person name="Chang W.K."/>
            <person name="VanInsberghe D."/>
            <person name="Elsherbini J."/>
            <person name="Sharma R.S."/>
            <person name="Cutler M.B."/>
            <person name="Kelly L."/>
            <person name="Polz M.F."/>
        </authorList>
    </citation>
    <scope>NUCLEOTIDE SEQUENCE</scope>
    <source>
        <strain evidence="2">10N.222.48.A2</strain>
    </source>
</reference>
<keyword evidence="1" id="KW-0472">Membrane</keyword>